<dbReference type="AlphaFoldDB" id="A0A9D7XTM8"/>
<dbReference type="Proteomes" id="UP000808337">
    <property type="component" value="Unassembled WGS sequence"/>
</dbReference>
<name>A0A9D7XTM8_9BACT</name>
<evidence type="ECO:0000313" key="2">
    <source>
        <dbReference type="Proteomes" id="UP000808337"/>
    </source>
</evidence>
<proteinExistence type="predicted"/>
<sequence length="132" mass="15369">MNLYSNNISVDIFTDHDDSIFSDDSFDPLGLQMVWTSLGNKVFRNRLNTVSTNIRYYTLNLFHHLVIQQLEEKYEDKITNLIGRPPYDNRSDLYDGLIVFLECLLVHVLSSDNVDEDVKRTLHPRHLSTSAH</sequence>
<accession>A0A9D7XTM8</accession>
<reference evidence="1 2" key="1">
    <citation type="submission" date="2020-10" db="EMBL/GenBank/DDBJ databases">
        <title>Connecting structure to function with the recovery of over 1000 high-quality activated sludge metagenome-assembled genomes encoding full-length rRNA genes using long-read sequencing.</title>
        <authorList>
            <person name="Singleton C.M."/>
            <person name="Petriglieri F."/>
            <person name="Kristensen J.M."/>
            <person name="Kirkegaard R.H."/>
            <person name="Michaelsen T.Y."/>
            <person name="Andersen M.H."/>
            <person name="Karst S.M."/>
            <person name="Dueholm M.S."/>
            <person name="Nielsen P.H."/>
            <person name="Albertsen M."/>
        </authorList>
    </citation>
    <scope>NUCLEOTIDE SEQUENCE [LARGE SCALE GENOMIC DNA]</scope>
    <source>
        <strain evidence="1">Ribe_18-Q3-R11-54_MAXAC.273</strain>
    </source>
</reference>
<comment type="caution">
    <text evidence="1">The sequence shown here is derived from an EMBL/GenBank/DDBJ whole genome shotgun (WGS) entry which is preliminary data.</text>
</comment>
<protein>
    <submittedName>
        <fullName evidence="1">Uncharacterized protein</fullName>
    </submittedName>
</protein>
<evidence type="ECO:0000313" key="1">
    <source>
        <dbReference type="EMBL" id="MBK9983878.1"/>
    </source>
</evidence>
<gene>
    <name evidence="1" type="ORF">IPP15_16165</name>
</gene>
<organism evidence="1 2">
    <name type="scientific">Candidatus Opimibacter skivensis</name>
    <dbReference type="NCBI Taxonomy" id="2982028"/>
    <lineage>
        <taxon>Bacteria</taxon>
        <taxon>Pseudomonadati</taxon>
        <taxon>Bacteroidota</taxon>
        <taxon>Saprospiria</taxon>
        <taxon>Saprospirales</taxon>
        <taxon>Saprospiraceae</taxon>
        <taxon>Candidatus Opimibacter</taxon>
    </lineage>
</organism>
<dbReference type="EMBL" id="JADKGY010000029">
    <property type="protein sequence ID" value="MBK9983878.1"/>
    <property type="molecule type" value="Genomic_DNA"/>
</dbReference>